<evidence type="ECO:0000313" key="11">
    <source>
        <dbReference type="Proteomes" id="UP000555838"/>
    </source>
</evidence>
<evidence type="ECO:0000313" key="10">
    <source>
        <dbReference type="EMBL" id="MBB6043543.1"/>
    </source>
</evidence>
<comment type="subcellular location">
    <subcellularLocation>
        <location evidence="1">Cell outer membrane</location>
        <topology evidence="1">Lipid-anchor</topology>
    </subcellularLocation>
</comment>
<keyword evidence="7" id="KW-0449">Lipoprotein</keyword>
<accession>A0ABR6PB88</accession>
<proteinExistence type="inferred from homology"/>
<dbReference type="Proteomes" id="UP000555838">
    <property type="component" value="Unassembled WGS sequence"/>
</dbReference>
<organism evidence="10 11">
    <name type="scientific">Borreliella yangtzensis</name>
    <dbReference type="NCBI Taxonomy" id="683292"/>
    <lineage>
        <taxon>Bacteria</taxon>
        <taxon>Pseudomonadati</taxon>
        <taxon>Spirochaetota</taxon>
        <taxon>Spirochaetia</taxon>
        <taxon>Spirochaetales</taxon>
        <taxon>Borreliaceae</taxon>
        <taxon>Borreliella</taxon>
    </lineage>
</organism>
<keyword evidence="11" id="KW-1185">Reference proteome</keyword>
<reference evidence="10 11" key="1">
    <citation type="submission" date="2020-08" db="EMBL/GenBank/DDBJ databases">
        <title>Genomic Encyclopedia of Type Strains, Phase IV (KMG-IV): sequencing the most valuable type-strain genomes for metagenomic binning, comparative biology and taxonomic classification.</title>
        <authorList>
            <person name="Goeker M."/>
        </authorList>
    </citation>
    <scope>NUCLEOTIDE SEQUENCE [LARGE SCALE GENOMIC DNA]</scope>
    <source>
        <strain evidence="10 11">DSM 24625</strain>
    </source>
</reference>
<name>A0ABR6PB88_9SPIR</name>
<dbReference type="RefSeq" id="WP_183221341.1">
    <property type="nucleotide sequence ID" value="NZ_CP179669.1"/>
</dbReference>
<evidence type="ECO:0000256" key="3">
    <source>
        <dbReference type="ARBA" id="ARBA00022729"/>
    </source>
</evidence>
<protein>
    <recommendedName>
        <fullName evidence="12">Lipoprotein</fullName>
    </recommendedName>
</protein>
<comment type="similarity">
    <text evidence="2">Belongs to the Multicopy lipoprotein (Mlp) family.</text>
</comment>
<sequence>MKIINILFCLFILILNNCNSSDNDTLNKNNMQQEKVRQKRDLDTQEIQEEKITLTEEEEKIFNSLVTVFKYTIEKLPDQIQGCKDNKTKCTDFFNWLSKNTQKQKEFASAFKKVYDFLENKRQSKEKDKDLNTYIKEAIDCQSNNNGNNCNNHKHGENSNLIGEYFKGIAGDMYGKNSNEEIYKCLKDEFEDEDNHYASLSNWN</sequence>
<evidence type="ECO:0000256" key="6">
    <source>
        <dbReference type="ARBA" id="ARBA00023237"/>
    </source>
</evidence>
<keyword evidence="3 9" id="KW-0732">Signal</keyword>
<dbReference type="EMBL" id="JACHFG010000015">
    <property type="protein sequence ID" value="MBB6043543.1"/>
    <property type="molecule type" value="Genomic_DNA"/>
</dbReference>
<dbReference type="InterPro" id="IPR004983">
    <property type="entry name" value="Mlp"/>
</dbReference>
<dbReference type="Pfam" id="PF03304">
    <property type="entry name" value="Mlp"/>
    <property type="match status" value="1"/>
</dbReference>
<feature type="chain" id="PRO_5046227089" description="Lipoprotein" evidence="9">
    <location>
        <begin position="21"/>
        <end position="204"/>
    </location>
</feature>
<feature type="signal peptide" evidence="9">
    <location>
        <begin position="1"/>
        <end position="20"/>
    </location>
</feature>
<evidence type="ECO:0008006" key="12">
    <source>
        <dbReference type="Google" id="ProtNLM"/>
    </source>
</evidence>
<keyword evidence="4" id="KW-0472">Membrane</keyword>
<keyword evidence="6" id="KW-0998">Cell outer membrane</keyword>
<evidence type="ECO:0000256" key="1">
    <source>
        <dbReference type="ARBA" id="ARBA00004459"/>
    </source>
</evidence>
<comment type="function">
    <text evidence="8">An outer membrane protein that may participate in pathogenesis. Some human Lyme disease patients have antibodies against this protein. The Mlp proteins probably undergo intragenic recombination, generating new alleles.</text>
</comment>
<evidence type="ECO:0000256" key="8">
    <source>
        <dbReference type="ARBA" id="ARBA00046007"/>
    </source>
</evidence>
<evidence type="ECO:0000256" key="7">
    <source>
        <dbReference type="ARBA" id="ARBA00023288"/>
    </source>
</evidence>
<gene>
    <name evidence="10" type="ORF">HNP68_001165</name>
</gene>
<comment type="caution">
    <text evidence="10">The sequence shown here is derived from an EMBL/GenBank/DDBJ whole genome shotgun (WGS) entry which is preliminary data.</text>
</comment>
<evidence type="ECO:0000256" key="9">
    <source>
        <dbReference type="SAM" id="SignalP"/>
    </source>
</evidence>
<evidence type="ECO:0000256" key="5">
    <source>
        <dbReference type="ARBA" id="ARBA00023139"/>
    </source>
</evidence>
<evidence type="ECO:0000256" key="4">
    <source>
        <dbReference type="ARBA" id="ARBA00023136"/>
    </source>
</evidence>
<keyword evidence="5" id="KW-0564">Palmitate</keyword>
<evidence type="ECO:0000256" key="2">
    <source>
        <dbReference type="ARBA" id="ARBA00008380"/>
    </source>
</evidence>